<evidence type="ECO:0000256" key="4">
    <source>
        <dbReference type="ARBA" id="ARBA00023004"/>
    </source>
</evidence>
<dbReference type="SFLD" id="SFLDG01386">
    <property type="entry name" value="main_SPASM_domain-containing"/>
    <property type="match status" value="1"/>
</dbReference>
<dbReference type="Proteomes" id="UP000679848">
    <property type="component" value="Chromosome"/>
</dbReference>
<evidence type="ECO:0000256" key="3">
    <source>
        <dbReference type="ARBA" id="ARBA00022723"/>
    </source>
</evidence>
<dbReference type="EMBL" id="AP023420">
    <property type="protein sequence ID" value="BCK85440.1"/>
    <property type="molecule type" value="Genomic_DNA"/>
</dbReference>
<evidence type="ECO:0000259" key="7">
    <source>
        <dbReference type="PROSITE" id="PS51918"/>
    </source>
</evidence>
<dbReference type="InterPro" id="IPR023867">
    <property type="entry name" value="Sulphatase_maturase_rSAM"/>
</dbReference>
<dbReference type="SFLD" id="SFLDG01072">
    <property type="entry name" value="dehydrogenase_like"/>
    <property type="match status" value="1"/>
</dbReference>
<dbReference type="NCBIfam" id="TIGR04085">
    <property type="entry name" value="rSAM_more_4Fe4S"/>
    <property type="match status" value="1"/>
</dbReference>
<dbReference type="SFLD" id="SFLDG01384">
    <property type="entry name" value="thioether_bond_formation_requi"/>
    <property type="match status" value="1"/>
</dbReference>
<dbReference type="GO" id="GO:0051536">
    <property type="term" value="F:iron-sulfur cluster binding"/>
    <property type="evidence" value="ECO:0007669"/>
    <property type="project" value="UniProtKB-KW"/>
</dbReference>
<sequence>MKQLSVMLKPASSLCNMRCKYCFYADVSSLRDVSSYGLMKESDAIIANIFRDLERGDILTLAFQGGEPTLAGLPFFQHFVQQVSRYESLGVRVSYALQTNGLLLDDAWCAFLKKHGFLVGLSIDGPSAYHDANRLDDTRKGTFRRVLEVKQRLDHFGIEYNVLMTLTKTLARHPQQVWRFMEEQDLHFVQMTPCMGPMNQAETPYALTPERYASFYIALFDLWYQSYQKGIYRSVKLFDDLVNLLAVGQCNACGLVGSCQTQIVVEADGGVYPCDFYVLDEWRVGNLCQESLRQVWDQAQKSGFLTREREPLALCEQCPYRSMCGGGCRRMRREVYYAPGAAACGHRIFLDAVIDRLRQLAALHQRRP</sequence>
<dbReference type="Pfam" id="PF13186">
    <property type="entry name" value="SPASM"/>
    <property type="match status" value="1"/>
</dbReference>
<gene>
    <name evidence="8" type="ORF">MM59RIKEN_27590</name>
</gene>
<dbReference type="InterPro" id="IPR007197">
    <property type="entry name" value="rSAM"/>
</dbReference>
<organism evidence="8 9">
    <name type="scientific">Pusillibacter faecalis</name>
    <dbReference type="NCBI Taxonomy" id="2714358"/>
    <lineage>
        <taxon>Bacteria</taxon>
        <taxon>Bacillati</taxon>
        <taxon>Bacillota</taxon>
        <taxon>Clostridia</taxon>
        <taxon>Eubacteriales</taxon>
        <taxon>Oscillospiraceae</taxon>
        <taxon>Pusillibacter</taxon>
    </lineage>
</organism>
<keyword evidence="5" id="KW-0411">Iron-sulfur</keyword>
<proteinExistence type="inferred from homology"/>
<dbReference type="InterPro" id="IPR034485">
    <property type="entry name" value="Anaerobic_Cys-type_sulfatase-m"/>
</dbReference>
<dbReference type="InterPro" id="IPR023885">
    <property type="entry name" value="4Fe4S-binding_SPASM_dom"/>
</dbReference>
<protein>
    <submittedName>
        <fullName evidence="8">Radical SAM/SPASM domain-containing protein</fullName>
    </submittedName>
</protein>
<dbReference type="PANTHER" id="PTHR43273">
    <property type="entry name" value="ANAEROBIC SULFATASE-MATURATING ENZYME HOMOLOG ASLB-RELATED"/>
    <property type="match status" value="1"/>
</dbReference>
<comment type="similarity">
    <text evidence="6">Belongs to the radical SAM superfamily. Anaerobic sulfatase-maturating enzyme family.</text>
</comment>
<dbReference type="GO" id="GO:0016491">
    <property type="term" value="F:oxidoreductase activity"/>
    <property type="evidence" value="ECO:0007669"/>
    <property type="project" value="InterPro"/>
</dbReference>
<dbReference type="AlphaFoldDB" id="A0A810QAZ4"/>
<evidence type="ECO:0000256" key="6">
    <source>
        <dbReference type="ARBA" id="ARBA00023601"/>
    </source>
</evidence>
<dbReference type="SFLD" id="SFLDF00289">
    <property type="entry name" value="anaerobic_Cys-type_sulfatase-m"/>
    <property type="match status" value="1"/>
</dbReference>
<keyword evidence="4" id="KW-0408">Iron</keyword>
<dbReference type="KEGG" id="pfaa:MM59RIKEN_27590"/>
<evidence type="ECO:0000256" key="5">
    <source>
        <dbReference type="ARBA" id="ARBA00023014"/>
    </source>
</evidence>
<dbReference type="CDD" id="cd01335">
    <property type="entry name" value="Radical_SAM"/>
    <property type="match status" value="1"/>
</dbReference>
<evidence type="ECO:0000313" key="9">
    <source>
        <dbReference type="Proteomes" id="UP000679848"/>
    </source>
</evidence>
<keyword evidence="3" id="KW-0479">Metal-binding</keyword>
<keyword evidence="9" id="KW-1185">Reference proteome</keyword>
<dbReference type="SFLD" id="SFLDG01067">
    <property type="entry name" value="SPASM/twitch_domain_containing"/>
    <property type="match status" value="1"/>
</dbReference>
<name>A0A810QAZ4_9FIRM</name>
<evidence type="ECO:0000256" key="2">
    <source>
        <dbReference type="ARBA" id="ARBA00022691"/>
    </source>
</evidence>
<dbReference type="Pfam" id="PF04055">
    <property type="entry name" value="Radical_SAM"/>
    <property type="match status" value="1"/>
</dbReference>
<accession>A0A810QAZ4</accession>
<dbReference type="GO" id="GO:0046872">
    <property type="term" value="F:metal ion binding"/>
    <property type="evidence" value="ECO:0007669"/>
    <property type="project" value="UniProtKB-KW"/>
</dbReference>
<comment type="cofactor">
    <cofactor evidence="1">
        <name>[4Fe-4S] cluster</name>
        <dbReference type="ChEBI" id="CHEBI:49883"/>
    </cofactor>
</comment>
<evidence type="ECO:0000313" key="8">
    <source>
        <dbReference type="EMBL" id="BCK85440.1"/>
    </source>
</evidence>
<dbReference type="Gene3D" id="3.20.20.70">
    <property type="entry name" value="Aldolase class I"/>
    <property type="match status" value="1"/>
</dbReference>
<dbReference type="RefSeq" id="WP_187030583.1">
    <property type="nucleotide sequence ID" value="NZ_AP023420.1"/>
</dbReference>
<reference evidence="8" key="1">
    <citation type="submission" date="2020-09" db="EMBL/GenBank/DDBJ databases">
        <title>New species isolated from human feces.</title>
        <authorList>
            <person name="Kitahara M."/>
            <person name="Shigeno Y."/>
            <person name="Shime M."/>
            <person name="Matsumoto Y."/>
            <person name="Nakamura S."/>
            <person name="Motooka D."/>
            <person name="Fukuoka S."/>
            <person name="Nishikawa H."/>
            <person name="Benno Y."/>
        </authorList>
    </citation>
    <scope>NUCLEOTIDE SEQUENCE</scope>
    <source>
        <strain evidence="8">MM59</strain>
    </source>
</reference>
<dbReference type="InterPro" id="IPR058240">
    <property type="entry name" value="rSAM_sf"/>
</dbReference>
<keyword evidence="2" id="KW-0949">S-adenosyl-L-methionine</keyword>
<feature type="domain" description="Radical SAM core" evidence="7">
    <location>
        <begin position="1"/>
        <end position="234"/>
    </location>
</feature>
<evidence type="ECO:0000256" key="1">
    <source>
        <dbReference type="ARBA" id="ARBA00001966"/>
    </source>
</evidence>
<dbReference type="PANTHER" id="PTHR43273:SF3">
    <property type="entry name" value="ANAEROBIC SULFATASE-MATURATING ENZYME HOMOLOG ASLB-RELATED"/>
    <property type="match status" value="1"/>
</dbReference>
<dbReference type="SFLD" id="SFLDS00029">
    <property type="entry name" value="Radical_SAM"/>
    <property type="match status" value="1"/>
</dbReference>
<dbReference type="SUPFAM" id="SSF102114">
    <property type="entry name" value="Radical SAM enzymes"/>
    <property type="match status" value="1"/>
</dbReference>
<dbReference type="PROSITE" id="PS51918">
    <property type="entry name" value="RADICAL_SAM"/>
    <property type="match status" value="1"/>
</dbReference>
<dbReference type="InterPro" id="IPR013785">
    <property type="entry name" value="Aldolase_TIM"/>
</dbReference>